<keyword evidence="11" id="KW-1185">Reference proteome</keyword>
<keyword evidence="3 9" id="KW-0479">Metal-binding</keyword>
<sequence>MPRRGSISQAMARRCRSTCPRSIPRRTSATTMKIWRSLARAAATSGTAGCAAALFAAACASIAAAPGEPVADGLAGTGLVDVQRLTPGIDLDIRYAGSNNFVGAPVDGYEAPRCYLLVEAARALAAVEADLRTHHMRLRVFDCYRPVRAVQHFMAWAHDLDDQRSKPRYYPNVDKSALVPDYIADRSGHSRGATVDLTLMQCDMQGRTCVPVDMGTEFDFFDERAHTDAPGTDDRQRANRGALRDAMERHGFRNYPLEWWHYTFQMEPAPETAFDVPVK</sequence>
<comment type="similarity">
    <text evidence="9">Belongs to the peptidase M15D family.</text>
</comment>
<dbReference type="EC" id="3.4.13.22" evidence="9"/>
<organism evidence="10 11">
    <name type="scientific">Lysobacter niastensis</name>
    <dbReference type="NCBI Taxonomy" id="380629"/>
    <lineage>
        <taxon>Bacteria</taxon>
        <taxon>Pseudomonadati</taxon>
        <taxon>Pseudomonadota</taxon>
        <taxon>Gammaproteobacteria</taxon>
        <taxon>Lysobacterales</taxon>
        <taxon>Lysobacteraceae</taxon>
        <taxon>Lysobacter</taxon>
    </lineage>
</organism>
<dbReference type="InterPro" id="IPR009045">
    <property type="entry name" value="Zn_M74/Hedgehog-like"/>
</dbReference>
<feature type="active site" description="Proton donor/acceptor" evidence="9">
    <location>
        <position position="258"/>
    </location>
</feature>
<comment type="cofactor">
    <cofactor evidence="9">
        <name>Zn(2+)</name>
        <dbReference type="ChEBI" id="CHEBI:29105"/>
    </cofactor>
    <text evidence="9">Binds 1 zinc ion per subunit.</text>
</comment>
<evidence type="ECO:0000256" key="6">
    <source>
        <dbReference type="ARBA" id="ARBA00022997"/>
    </source>
</evidence>
<dbReference type="Proteomes" id="UP001429984">
    <property type="component" value="Unassembled WGS sequence"/>
</dbReference>
<keyword evidence="4 9" id="KW-0378">Hydrolase</keyword>
<proteinExistence type="inferred from homology"/>
<evidence type="ECO:0000313" key="10">
    <source>
        <dbReference type="EMBL" id="MBF6025015.1"/>
    </source>
</evidence>
<feature type="site" description="Transition state stabilizer" evidence="9">
    <location>
        <position position="145"/>
    </location>
</feature>
<evidence type="ECO:0000313" key="11">
    <source>
        <dbReference type="Proteomes" id="UP001429984"/>
    </source>
</evidence>
<reference evidence="10 11" key="1">
    <citation type="submission" date="2020-11" db="EMBL/GenBank/DDBJ databases">
        <title>Draft Genome Sequence and Secondary Metabolite Biosynthetic Potential of the Lysobacter niastensis Type strain DSM 18481.</title>
        <authorList>
            <person name="Turrini P."/>
            <person name="Artuso I."/>
            <person name="Tescari M."/>
            <person name="Lugli G.A."/>
            <person name="Frangipani E."/>
            <person name="Ventura M."/>
            <person name="Visca P."/>
        </authorList>
    </citation>
    <scope>NUCLEOTIDE SEQUENCE [LARGE SCALE GENOMIC DNA]</scope>
    <source>
        <strain evidence="10 11">DSM 18481</strain>
    </source>
</reference>
<dbReference type="Pfam" id="PF01427">
    <property type="entry name" value="Peptidase_M15"/>
    <property type="match status" value="1"/>
</dbReference>
<comment type="catalytic activity">
    <reaction evidence="1 9">
        <text>D-alanyl-D-alanine + H2O = 2 D-alanine</text>
        <dbReference type="Rhea" id="RHEA:20661"/>
        <dbReference type="ChEBI" id="CHEBI:15377"/>
        <dbReference type="ChEBI" id="CHEBI:57416"/>
        <dbReference type="ChEBI" id="CHEBI:57822"/>
        <dbReference type="EC" id="3.4.13.22"/>
    </reaction>
</comment>
<evidence type="ECO:0000256" key="1">
    <source>
        <dbReference type="ARBA" id="ARBA00001362"/>
    </source>
</evidence>
<keyword evidence="8" id="KW-0961">Cell wall biogenesis/degradation</keyword>
<keyword evidence="6 9" id="KW-0224">Dipeptidase</keyword>
<keyword evidence="2 9" id="KW-0645">Protease</keyword>
<accession>A0ABS0B7M2</accession>
<evidence type="ECO:0000256" key="7">
    <source>
        <dbReference type="ARBA" id="ARBA00023049"/>
    </source>
</evidence>
<dbReference type="CDD" id="cd14817">
    <property type="entry name" value="D-Ala-D-Ala_dipeptidase_VanX"/>
    <property type="match status" value="1"/>
</dbReference>
<keyword evidence="7 9" id="KW-0482">Metalloprotease</keyword>
<dbReference type="EMBL" id="JADLZT010000007">
    <property type="protein sequence ID" value="MBF6025015.1"/>
    <property type="molecule type" value="Genomic_DNA"/>
</dbReference>
<dbReference type="HAMAP" id="MF_01924">
    <property type="entry name" value="A_A_dipeptidase"/>
    <property type="match status" value="1"/>
</dbReference>
<feature type="binding site" evidence="9">
    <location>
        <position position="189"/>
    </location>
    <ligand>
        <name>Zn(2+)</name>
        <dbReference type="ChEBI" id="CHEBI:29105"/>
        <note>catalytic</note>
    </ligand>
</feature>
<feature type="binding site" evidence="9">
    <location>
        <position position="261"/>
    </location>
    <ligand>
        <name>Zn(2+)</name>
        <dbReference type="ChEBI" id="CHEBI:29105"/>
        <note>catalytic</note>
    </ligand>
</feature>
<feature type="binding site" evidence="9">
    <location>
        <position position="196"/>
    </location>
    <ligand>
        <name>Zn(2+)</name>
        <dbReference type="ChEBI" id="CHEBI:29105"/>
        <note>catalytic</note>
    </ligand>
</feature>
<evidence type="ECO:0000256" key="4">
    <source>
        <dbReference type="ARBA" id="ARBA00022801"/>
    </source>
</evidence>
<comment type="function">
    <text evidence="9">Catalyzes hydrolysis of the D-alanyl-D-alanine dipeptide.</text>
</comment>
<dbReference type="Gene3D" id="3.30.1380.10">
    <property type="match status" value="1"/>
</dbReference>
<dbReference type="PANTHER" id="PTHR43126:SF1">
    <property type="entry name" value="D-ALANYL-D-ALANINE DIPEPTIDASE"/>
    <property type="match status" value="1"/>
</dbReference>
<comment type="caution">
    <text evidence="10">The sequence shown here is derived from an EMBL/GenBank/DDBJ whole genome shotgun (WGS) entry which is preliminary data.</text>
</comment>
<evidence type="ECO:0000256" key="3">
    <source>
        <dbReference type="ARBA" id="ARBA00022723"/>
    </source>
</evidence>
<evidence type="ECO:0000256" key="8">
    <source>
        <dbReference type="ARBA" id="ARBA00023316"/>
    </source>
</evidence>
<protein>
    <recommendedName>
        <fullName evidence="9">D-alanyl-D-alanine dipeptidase</fullName>
        <shortName evidence="9">D-Ala-D-Ala dipeptidase</shortName>
        <ecNumber evidence="9">3.4.13.22</ecNumber>
    </recommendedName>
</protein>
<dbReference type="SUPFAM" id="SSF55166">
    <property type="entry name" value="Hedgehog/DD-peptidase"/>
    <property type="match status" value="1"/>
</dbReference>
<dbReference type="InterPro" id="IPR000755">
    <property type="entry name" value="A_A_dipeptidase"/>
</dbReference>
<evidence type="ECO:0000256" key="2">
    <source>
        <dbReference type="ARBA" id="ARBA00022670"/>
    </source>
</evidence>
<dbReference type="PANTHER" id="PTHR43126">
    <property type="entry name" value="D-ALANYL-D-ALANINE DIPEPTIDASE"/>
    <property type="match status" value="1"/>
</dbReference>
<evidence type="ECO:0000256" key="9">
    <source>
        <dbReference type="HAMAP-Rule" id="MF_01924"/>
    </source>
</evidence>
<keyword evidence="5 9" id="KW-0862">Zinc</keyword>
<name>A0ABS0B7M2_9GAMM</name>
<evidence type="ECO:0000256" key="5">
    <source>
        <dbReference type="ARBA" id="ARBA00022833"/>
    </source>
</evidence>
<gene>
    <name evidence="9" type="primary">ddpX</name>
    <name evidence="10" type="ORF">IU514_13365</name>
</gene>